<proteinExistence type="predicted"/>
<name>A0AC34FQ13_9BILA</name>
<accession>A0AC34FQ13</accession>
<protein>
    <submittedName>
        <fullName evidence="2">Uncharacterized protein</fullName>
    </submittedName>
</protein>
<dbReference type="Proteomes" id="UP000887579">
    <property type="component" value="Unplaced"/>
</dbReference>
<evidence type="ECO:0000313" key="1">
    <source>
        <dbReference type="Proteomes" id="UP000887579"/>
    </source>
</evidence>
<sequence>MNQIGEDRKRSSSSTVSDVEIINDIDVSDRSVTGDSNGSRNQSRSSSVSSLNRAKNQQEVEDESNMDPLFSEPVPPADPLALPPMTEEEYEAI</sequence>
<reference evidence="2" key="1">
    <citation type="submission" date="2022-11" db="UniProtKB">
        <authorList>
            <consortium name="WormBaseParasite"/>
        </authorList>
    </citation>
    <scope>IDENTIFICATION</scope>
</reference>
<dbReference type="WBParaSite" id="ES5_v2.g19471.t1">
    <property type="protein sequence ID" value="ES5_v2.g19471.t1"/>
    <property type="gene ID" value="ES5_v2.g19471"/>
</dbReference>
<organism evidence="1 2">
    <name type="scientific">Panagrolaimus sp. ES5</name>
    <dbReference type="NCBI Taxonomy" id="591445"/>
    <lineage>
        <taxon>Eukaryota</taxon>
        <taxon>Metazoa</taxon>
        <taxon>Ecdysozoa</taxon>
        <taxon>Nematoda</taxon>
        <taxon>Chromadorea</taxon>
        <taxon>Rhabditida</taxon>
        <taxon>Tylenchina</taxon>
        <taxon>Panagrolaimomorpha</taxon>
        <taxon>Panagrolaimoidea</taxon>
        <taxon>Panagrolaimidae</taxon>
        <taxon>Panagrolaimus</taxon>
    </lineage>
</organism>
<evidence type="ECO:0000313" key="2">
    <source>
        <dbReference type="WBParaSite" id="ES5_v2.g19471.t1"/>
    </source>
</evidence>